<dbReference type="SUPFAM" id="SSF50386">
    <property type="entry name" value="STI-like"/>
    <property type="match status" value="1"/>
</dbReference>
<dbReference type="GO" id="GO:0004866">
    <property type="term" value="F:endopeptidase inhibitor activity"/>
    <property type="evidence" value="ECO:0007669"/>
    <property type="project" value="InterPro"/>
</dbReference>
<feature type="signal peptide" evidence="3">
    <location>
        <begin position="1"/>
        <end position="24"/>
    </location>
</feature>
<proteinExistence type="inferred from homology"/>
<dbReference type="SMART" id="SM00452">
    <property type="entry name" value="STI"/>
    <property type="match status" value="1"/>
</dbReference>
<name>A0A7C8ZYE9_OPUST</name>
<reference evidence="4" key="1">
    <citation type="journal article" date="2013" name="J. Plant Res.">
        <title>Effect of fungi and light on seed germination of three Opuntia species from semiarid lands of central Mexico.</title>
        <authorList>
            <person name="Delgado-Sanchez P."/>
            <person name="Jimenez-Bremont J.F."/>
            <person name="Guerrero-Gonzalez Mde L."/>
            <person name="Flores J."/>
        </authorList>
    </citation>
    <scope>NUCLEOTIDE SEQUENCE</scope>
    <source>
        <tissue evidence="4">Cladode</tissue>
    </source>
</reference>
<dbReference type="Gene3D" id="2.80.10.50">
    <property type="match status" value="1"/>
</dbReference>
<dbReference type="InterPro" id="IPR002160">
    <property type="entry name" value="Prot_inh_Kunz-lg"/>
</dbReference>
<dbReference type="Pfam" id="PF00197">
    <property type="entry name" value="Kunitz_legume"/>
    <property type="match status" value="1"/>
</dbReference>
<protein>
    <submittedName>
        <fullName evidence="4">Uncharacterized protein</fullName>
    </submittedName>
</protein>
<dbReference type="PANTHER" id="PTHR33107">
    <property type="entry name" value="KUNITZ TRYPSIN INHIBITOR 2"/>
    <property type="match status" value="1"/>
</dbReference>
<accession>A0A7C8ZYE9</accession>
<dbReference type="PROSITE" id="PS00283">
    <property type="entry name" value="SOYBEAN_KUNITZ"/>
    <property type="match status" value="1"/>
</dbReference>
<feature type="chain" id="PRO_5028482638" evidence="3">
    <location>
        <begin position="25"/>
        <end position="217"/>
    </location>
</feature>
<comment type="similarity">
    <text evidence="1">Belongs to the protease inhibitor I3 (leguminous Kunitz-type inhibitor) family.</text>
</comment>
<keyword evidence="2" id="KW-1015">Disulfide bond</keyword>
<evidence type="ECO:0000313" key="4">
    <source>
        <dbReference type="EMBL" id="MBA4654534.1"/>
    </source>
</evidence>
<organism evidence="4">
    <name type="scientific">Opuntia streptacantha</name>
    <name type="common">Prickly pear cactus</name>
    <name type="synonym">Opuntia cardona</name>
    <dbReference type="NCBI Taxonomy" id="393608"/>
    <lineage>
        <taxon>Eukaryota</taxon>
        <taxon>Viridiplantae</taxon>
        <taxon>Streptophyta</taxon>
        <taxon>Embryophyta</taxon>
        <taxon>Tracheophyta</taxon>
        <taxon>Spermatophyta</taxon>
        <taxon>Magnoliopsida</taxon>
        <taxon>eudicotyledons</taxon>
        <taxon>Gunneridae</taxon>
        <taxon>Pentapetalae</taxon>
        <taxon>Caryophyllales</taxon>
        <taxon>Cactineae</taxon>
        <taxon>Cactaceae</taxon>
        <taxon>Opuntioideae</taxon>
        <taxon>Opuntia</taxon>
    </lineage>
</organism>
<evidence type="ECO:0000256" key="1">
    <source>
        <dbReference type="ARBA" id="ARBA00005440"/>
    </source>
</evidence>
<reference evidence="4" key="2">
    <citation type="submission" date="2020-07" db="EMBL/GenBank/DDBJ databases">
        <authorList>
            <person name="Vera ALvarez R."/>
            <person name="Arias-Moreno D.M."/>
            <person name="Jimenez-Jacinto V."/>
            <person name="Jimenez-Bremont J.F."/>
            <person name="Swaminathan K."/>
            <person name="Moose S.P."/>
            <person name="Guerrero-Gonzalez M.L."/>
            <person name="Marino-Ramirez L."/>
            <person name="Landsman D."/>
            <person name="Rodriguez-Kessler M."/>
            <person name="Delgado-Sanchez P."/>
        </authorList>
    </citation>
    <scope>NUCLEOTIDE SEQUENCE</scope>
    <source>
        <tissue evidence="4">Cladode</tissue>
    </source>
</reference>
<sequence length="217" mass="23629">MANKLLPATATLFLVILSVSISDSATLSIANADSDLVLDTDGNPLEVDSLYYMQPTNIGFRGVIGRSARPGPGIPCPLYATVYPTGIHKGGPLRFAPINNTQNQIHLSSVLTIDSGSSDNCQDLGRWTLRYDVVSGGPVVIAAGTYDFRGTRFMIEKAEGRPSYKIEVSPVPGSQEHRTYLTDVKSRIMLLLGITYDPTQALQFEFRKYKEDVVASI</sequence>
<keyword evidence="3" id="KW-0732">Signal</keyword>
<evidence type="ECO:0000256" key="3">
    <source>
        <dbReference type="SAM" id="SignalP"/>
    </source>
</evidence>
<dbReference type="EMBL" id="GISG01183925">
    <property type="protein sequence ID" value="MBA4654534.1"/>
    <property type="molecule type" value="Transcribed_RNA"/>
</dbReference>
<dbReference type="AlphaFoldDB" id="A0A7C8ZYE9"/>
<dbReference type="PANTHER" id="PTHR33107:SF81">
    <property type="entry name" value="TRYPSIN INHIBITOR A"/>
    <property type="match status" value="1"/>
</dbReference>
<dbReference type="InterPro" id="IPR011065">
    <property type="entry name" value="Kunitz_inhibitor_STI-like_sf"/>
</dbReference>
<evidence type="ECO:0000256" key="2">
    <source>
        <dbReference type="ARBA" id="ARBA00023157"/>
    </source>
</evidence>